<dbReference type="Proteomes" id="UP000464495">
    <property type="component" value="Chromosome"/>
</dbReference>
<reference evidence="2 3" key="1">
    <citation type="submission" date="2019-12" db="EMBL/GenBank/DDBJ databases">
        <title>Complete genome sequence of Algicella marina strain 9Alg 56(T) isolated from the red alga Tichocarpus crinitus.</title>
        <authorList>
            <person name="Kim S.-G."/>
            <person name="Nedashkovskaya O.I."/>
        </authorList>
    </citation>
    <scope>NUCLEOTIDE SEQUENCE [LARGE SCALE GENOMIC DNA]</scope>
    <source>
        <strain evidence="2 3">9Alg 56</strain>
    </source>
</reference>
<protein>
    <submittedName>
        <fullName evidence="2">Uncharacterized protein</fullName>
    </submittedName>
</protein>
<evidence type="ECO:0000313" key="3">
    <source>
        <dbReference type="Proteomes" id="UP000464495"/>
    </source>
</evidence>
<evidence type="ECO:0000313" key="2">
    <source>
        <dbReference type="EMBL" id="QHQ33867.1"/>
    </source>
</evidence>
<dbReference type="RefSeq" id="WP_161860438.1">
    <property type="nucleotide sequence ID" value="NZ_CP046620.1"/>
</dbReference>
<accession>A0A6P1SVT5</accession>
<sequence>MITRFPFVLAIALAGAADAQDSSSPFDLIEFHEEVYPRAKVSTSLVLGVMFGSDDDLSEAPRIRATLPDDWAKPGEMTCIRVTSKDGTYESAAAFRLREEPEAPLASFPHPTDEGPLIAEKALAVRATRGDCAQEDAAFTPVYWNSVADDADTLNIYLNTGGAETVLALGVDADAFAVFCEDVKEENGLKYTALCRVPIDKLPEDDTFTVYLDVTRNRNIEYYEFELSVAGR</sequence>
<dbReference type="KEGG" id="amaq:GO499_01060"/>
<keyword evidence="1" id="KW-0732">Signal</keyword>
<gene>
    <name evidence="2" type="ORF">GO499_01060</name>
</gene>
<organism evidence="2 3">
    <name type="scientific">Algicella marina</name>
    <dbReference type="NCBI Taxonomy" id="2683284"/>
    <lineage>
        <taxon>Bacteria</taxon>
        <taxon>Pseudomonadati</taxon>
        <taxon>Pseudomonadota</taxon>
        <taxon>Alphaproteobacteria</taxon>
        <taxon>Rhodobacterales</taxon>
        <taxon>Paracoccaceae</taxon>
        <taxon>Algicella</taxon>
    </lineage>
</organism>
<keyword evidence="3" id="KW-1185">Reference proteome</keyword>
<dbReference type="AlphaFoldDB" id="A0A6P1SVT5"/>
<name>A0A6P1SVT5_9RHOB</name>
<dbReference type="EMBL" id="CP046620">
    <property type="protein sequence ID" value="QHQ33867.1"/>
    <property type="molecule type" value="Genomic_DNA"/>
</dbReference>
<evidence type="ECO:0000256" key="1">
    <source>
        <dbReference type="SAM" id="SignalP"/>
    </source>
</evidence>
<feature type="chain" id="PRO_5026915818" evidence="1">
    <location>
        <begin position="20"/>
        <end position="232"/>
    </location>
</feature>
<proteinExistence type="predicted"/>
<feature type="signal peptide" evidence="1">
    <location>
        <begin position="1"/>
        <end position="19"/>
    </location>
</feature>